<accession>A0A699Q3T8</accession>
<comment type="caution">
    <text evidence="2">The sequence shown here is derived from an EMBL/GenBank/DDBJ whole genome shotgun (WGS) entry which is preliminary data.</text>
</comment>
<sequence>EDRPEVTLPPRKRLGIALGPGYEVGESSSAAAARPARGLRADYGFVATMDREIMRDPEREVGYKITDSWDEIVETLQGAPVSTDTELGGYIREFETRVRQDTKEIYMRLDDKQTERQLLAGRLNMLFRDRRGHAYTRHLMETKARLSREAWVRSTDASDLVRDHRRSTKIIELRTTLQGQGLAGGPTQPELPEEAGSGS</sequence>
<organism evidence="2">
    <name type="scientific">Tanacetum cinerariifolium</name>
    <name type="common">Dalmatian daisy</name>
    <name type="synonym">Chrysanthemum cinerariifolium</name>
    <dbReference type="NCBI Taxonomy" id="118510"/>
    <lineage>
        <taxon>Eukaryota</taxon>
        <taxon>Viridiplantae</taxon>
        <taxon>Streptophyta</taxon>
        <taxon>Embryophyta</taxon>
        <taxon>Tracheophyta</taxon>
        <taxon>Spermatophyta</taxon>
        <taxon>Magnoliopsida</taxon>
        <taxon>eudicotyledons</taxon>
        <taxon>Gunneridae</taxon>
        <taxon>Pentapetalae</taxon>
        <taxon>asterids</taxon>
        <taxon>campanulids</taxon>
        <taxon>Asterales</taxon>
        <taxon>Asteraceae</taxon>
        <taxon>Asteroideae</taxon>
        <taxon>Anthemideae</taxon>
        <taxon>Anthemidinae</taxon>
        <taxon>Tanacetum</taxon>
    </lineage>
</organism>
<dbReference type="EMBL" id="BKCJ010970096">
    <property type="protein sequence ID" value="GFC56587.1"/>
    <property type="molecule type" value="Genomic_DNA"/>
</dbReference>
<protein>
    <submittedName>
        <fullName evidence="2">Uncharacterized protein</fullName>
    </submittedName>
</protein>
<evidence type="ECO:0000256" key="1">
    <source>
        <dbReference type="SAM" id="MobiDB-lite"/>
    </source>
</evidence>
<feature type="non-terminal residue" evidence="2">
    <location>
        <position position="1"/>
    </location>
</feature>
<gene>
    <name evidence="2" type="ORF">Tci_828557</name>
</gene>
<evidence type="ECO:0000313" key="2">
    <source>
        <dbReference type="EMBL" id="GFC56587.1"/>
    </source>
</evidence>
<dbReference type="AlphaFoldDB" id="A0A699Q3T8"/>
<name>A0A699Q3T8_TANCI</name>
<feature type="region of interest" description="Disordered" evidence="1">
    <location>
        <begin position="177"/>
        <end position="199"/>
    </location>
</feature>
<reference evidence="2" key="1">
    <citation type="journal article" date="2019" name="Sci. Rep.">
        <title>Draft genome of Tanacetum cinerariifolium, the natural source of mosquito coil.</title>
        <authorList>
            <person name="Yamashiro T."/>
            <person name="Shiraishi A."/>
            <person name="Satake H."/>
            <person name="Nakayama K."/>
        </authorList>
    </citation>
    <scope>NUCLEOTIDE SEQUENCE</scope>
</reference>
<proteinExistence type="predicted"/>